<reference evidence="5" key="1">
    <citation type="submission" date="2025-08" db="UniProtKB">
        <authorList>
            <consortium name="RefSeq"/>
        </authorList>
    </citation>
    <scope>IDENTIFICATION</scope>
    <source>
        <tissue evidence="5">Muscle</tissue>
    </source>
</reference>
<dbReference type="PROSITE" id="PS50102">
    <property type="entry name" value="RRM"/>
    <property type="match status" value="1"/>
</dbReference>
<dbReference type="KEGG" id="ncc:104945128"/>
<name>A0A6I9MXF6_9TELE</name>
<feature type="domain" description="RRM" evidence="3">
    <location>
        <begin position="15"/>
        <end position="88"/>
    </location>
</feature>
<proteinExistence type="predicted"/>
<gene>
    <name evidence="5" type="primary">LOC104945128</name>
</gene>
<feature type="compositionally biased region" description="Polar residues" evidence="2">
    <location>
        <begin position="302"/>
        <end position="317"/>
    </location>
</feature>
<evidence type="ECO:0000256" key="1">
    <source>
        <dbReference type="PROSITE-ProRule" id="PRU00176"/>
    </source>
</evidence>
<dbReference type="PANTHER" id="PTHR15225:SF8">
    <property type="entry name" value="RNA-BINDING PROTEIN 43"/>
    <property type="match status" value="1"/>
</dbReference>
<feature type="compositionally biased region" description="Basic residues" evidence="2">
    <location>
        <begin position="228"/>
        <end position="240"/>
    </location>
</feature>
<feature type="compositionally biased region" description="Polar residues" evidence="2">
    <location>
        <begin position="343"/>
        <end position="354"/>
    </location>
</feature>
<dbReference type="InterPro" id="IPR012677">
    <property type="entry name" value="Nucleotide-bd_a/b_plait_sf"/>
</dbReference>
<keyword evidence="1" id="KW-0694">RNA-binding</keyword>
<dbReference type="Proteomes" id="UP000504611">
    <property type="component" value="Unplaced"/>
</dbReference>
<evidence type="ECO:0000313" key="5">
    <source>
        <dbReference type="RefSeq" id="XP_010769057.1"/>
    </source>
</evidence>
<feature type="compositionally biased region" description="Basic and acidic residues" evidence="2">
    <location>
        <begin position="241"/>
        <end position="256"/>
    </location>
</feature>
<evidence type="ECO:0000313" key="4">
    <source>
        <dbReference type="Proteomes" id="UP000504611"/>
    </source>
</evidence>
<keyword evidence="4" id="KW-1185">Reference proteome</keyword>
<dbReference type="OrthoDB" id="9948435at2759"/>
<dbReference type="GeneID" id="104945128"/>
<dbReference type="SUPFAM" id="SSF54928">
    <property type="entry name" value="RNA-binding domain, RBD"/>
    <property type="match status" value="1"/>
</dbReference>
<protein>
    <recommendedName>
        <fullName evidence="3">RRM domain-containing protein</fullName>
    </recommendedName>
</protein>
<dbReference type="InterPro" id="IPR035979">
    <property type="entry name" value="RBD_domain_sf"/>
</dbReference>
<accession>A0A6I9MXF6</accession>
<evidence type="ECO:0000259" key="3">
    <source>
        <dbReference type="PROSITE" id="PS50102"/>
    </source>
</evidence>
<feature type="region of interest" description="Disordered" evidence="2">
    <location>
        <begin position="178"/>
        <end position="356"/>
    </location>
</feature>
<evidence type="ECO:0000256" key="2">
    <source>
        <dbReference type="SAM" id="MobiDB-lite"/>
    </source>
</evidence>
<feature type="compositionally biased region" description="Basic and acidic residues" evidence="2">
    <location>
        <begin position="290"/>
        <end position="301"/>
    </location>
</feature>
<dbReference type="InterPro" id="IPR000504">
    <property type="entry name" value="RRM_dom"/>
</dbReference>
<dbReference type="Pfam" id="PF23222">
    <property type="entry name" value="RRM_PARP14_1"/>
    <property type="match status" value="1"/>
</dbReference>
<dbReference type="AlphaFoldDB" id="A0A6I9MXF6"/>
<dbReference type="PANTHER" id="PTHR15225">
    <property type="entry name" value="INTERFERON-INDUCED PROTEIN 35/NMI N-MYC/STAT INTERACTING PROTEIN"/>
    <property type="match status" value="1"/>
</dbReference>
<dbReference type="InterPro" id="IPR057051">
    <property type="entry name" value="PARP14_RPM_1"/>
</dbReference>
<organism evidence="4 5">
    <name type="scientific">Notothenia coriiceps</name>
    <name type="common">black rockcod</name>
    <dbReference type="NCBI Taxonomy" id="8208"/>
    <lineage>
        <taxon>Eukaryota</taxon>
        <taxon>Metazoa</taxon>
        <taxon>Chordata</taxon>
        <taxon>Craniata</taxon>
        <taxon>Vertebrata</taxon>
        <taxon>Euteleostomi</taxon>
        <taxon>Actinopterygii</taxon>
        <taxon>Neopterygii</taxon>
        <taxon>Teleostei</taxon>
        <taxon>Neoteleostei</taxon>
        <taxon>Acanthomorphata</taxon>
        <taxon>Eupercaria</taxon>
        <taxon>Perciformes</taxon>
        <taxon>Notothenioidei</taxon>
        <taxon>Nototheniidae</taxon>
        <taxon>Notothenia</taxon>
    </lineage>
</organism>
<dbReference type="RefSeq" id="XP_010769057.1">
    <property type="nucleotide sequence ID" value="XM_010770755.1"/>
</dbReference>
<feature type="compositionally biased region" description="Polar residues" evidence="2">
    <location>
        <begin position="189"/>
        <end position="198"/>
    </location>
</feature>
<dbReference type="Gene3D" id="3.30.70.330">
    <property type="match status" value="1"/>
</dbReference>
<dbReference type="GO" id="GO:0003723">
    <property type="term" value="F:RNA binding"/>
    <property type="evidence" value="ECO:0007669"/>
    <property type="project" value="UniProtKB-UniRule"/>
</dbReference>
<sequence length="516" mass="57692">MSAAEMETDSREEKRTVVVSGVPEVLPVSRMIDKLTIHFQSSRKSHGGDVEVVKLPTNMQGVALVTFDKAEDANRALGKEQQIMADDEFPEEYPLTVFPFSTDVFFYVSNATVDLSVFGRDPSSLIQSLRSAHRSIRFQPSPKQRKATIEGPFTAVRALRQDLILRAERLNSTAQTAAVKLKETAPNPRVTSPHTSVSRHGAIAKLGPGSSNCLSPPLHTTGEETQRLHSKTHSPRRKASRERDRLEIPTENRTEQVETNPRPVHNSRNRPSLIGLEMELSPKQSGVDDISDKGSRPERVSSSKIRGGSQTESSSADYLQESDQKSPATTSKIQTRHKHVSKSSKSNTEDTGNVSAVGLEDQEDTCIWVDSYVFNYIERFDKKDFDQRSKGVDVSVQSEGTDLVRLVLTERPTSTVSRLQYALGSLKTLVEIWRTLLRVHQINYNKKDKQKLIEICKDVDVLCLNVLYMIEDSCVKVIGYSSSSHMFCQKVEERLNPKTLEEDLHGGEIHDCSSIT</sequence>